<protein>
    <submittedName>
        <fullName evidence="7">Glycoside hydrolase family 43 protein</fullName>
    </submittedName>
</protein>
<feature type="domain" description="Beta-xylosidase C-terminal Concanavalin A-like" evidence="6">
    <location>
        <begin position="342"/>
        <end position="546"/>
    </location>
</feature>
<accession>A0A364N920</accession>
<dbReference type="SUPFAM" id="SSF75005">
    <property type="entry name" value="Arabinanase/levansucrase/invertase"/>
    <property type="match status" value="1"/>
</dbReference>
<feature type="transmembrane region" description="Helical" evidence="5">
    <location>
        <begin position="793"/>
        <end position="818"/>
    </location>
</feature>
<sequence>MRILAASAFVSLLPGMPIASPLNGKHALASRAETFDNPVIWEDYPDLDVFRVGDVFYYSSSTFAFSPGAPVLKSYDLVNWTPVSHSVPTLNFGSQYNLEDPSNRAYVEGIWASTLRYRESTDKFMWYGCIQSTGQTYIWTADGTNAAANNGEVSNWNWTAAGTLPKCYYDNGVFIDDDDTMYMVYDKYQIKVAQLNAEGTAEVRSQQVYEDPNGLYLEGSRMYKINGTYYIFATKPADDEWVLKSDSPWGPYEARILVDSIAGPLPNAGNSHQGGVVDNKDGNWYYVAFMDSYPGGRIPVVAPLTWTEDGWPEVVRVDGAWGKTYPVPVSTDKTVPPLTGLDEFTGTSLSDEWEWNHNPDNTKWSFAGGEGGLELQTATITEDLYNARNTLTHRIIGPKSSGTFRLDISKLMSGDRAGAVLFRDTAAYIGIHKDGSTNNLVMVDSLALNSDWTTKSTGSIAATGPAIGVDVTDLWLRIESDITPAFSNTNEVRKTTFWYSTDGIEFLQLGPEFDMANTWQFFTGYRFGVFNFATEKLGGELMVKSFEMKLFCTSSHEVVPTLLTTSAPNRLDRAVSISAARTMPYHYHHHRQSHGHERKPLAFFASPLVLDHHGKTRMSPPISHANTESGLEERSKAVDTEGSLTTEVEASAKELRDMPAFHRHSEATTQELFFDLFFVANLTTFTSLKEINDSASLRAYIGFFSLLWLTWYSNSLYDVRFTADCIFERCAKALHFGVMVGFAVVGPAWEPGKATYSLQKYKVLSFILMVSRFVLAAQYSMTLYFVRKHRKTIVPLSLVIASTIVAALLYGAITAALPQENCDIATQTCKPFTTQVHVGWYVISITEIAVTVGISCYWRVISFKGTHIVQRMSLLTLIILGEGIIVICKAISKIVKNGSQFDSQLTGQIVTSVLIIYLLYMLYFDRISEEHFGTIRQQVWASMHFFLHVTLVLVLQGVSYLVMWVVALMRMDRIDQRFRTVESLSQNGTFSNGTAFASELRHQIDTYLWNTIPKGVDASKALEAWNTSLVVMASGYDHVLEHPANTTASRAIADGLNTAESMAIQTMFDSLAISLPVADKKSNKKDENKTFDKLALLSRYEDRFELVFDYVFLSAGLALTFMATIALVSLPANQRHIREYVRLILKVACGFTICLICLVNTSKPAQKMYMESSWMLPTICLIFFACVFVRHVRPCWGKRKRNEDI</sequence>
<dbReference type="OrthoDB" id="2139957at2759"/>
<dbReference type="InterPro" id="IPR006710">
    <property type="entry name" value="Glyco_hydro_43"/>
</dbReference>
<dbReference type="EMBL" id="QGDH01000029">
    <property type="protein sequence ID" value="RAR13838.1"/>
    <property type="molecule type" value="Genomic_DNA"/>
</dbReference>
<feature type="transmembrane region" description="Helical" evidence="5">
    <location>
        <begin position="872"/>
        <end position="892"/>
    </location>
</feature>
<dbReference type="Proteomes" id="UP000249619">
    <property type="component" value="Unassembled WGS sequence"/>
</dbReference>
<dbReference type="GO" id="GO:0005975">
    <property type="term" value="P:carbohydrate metabolic process"/>
    <property type="evidence" value="ECO:0007669"/>
    <property type="project" value="InterPro"/>
</dbReference>
<feature type="transmembrane region" description="Helical" evidence="5">
    <location>
        <begin position="695"/>
        <end position="712"/>
    </location>
</feature>
<dbReference type="InterPro" id="IPR023296">
    <property type="entry name" value="Glyco_hydro_beta-prop_sf"/>
</dbReference>
<dbReference type="InterPro" id="IPR041542">
    <property type="entry name" value="GH43_C2"/>
</dbReference>
<dbReference type="InterPro" id="IPR010640">
    <property type="entry name" value="Low_temperature_requirement_A"/>
</dbReference>
<evidence type="ECO:0000313" key="8">
    <source>
        <dbReference type="Proteomes" id="UP000249619"/>
    </source>
</evidence>
<evidence type="ECO:0000256" key="1">
    <source>
        <dbReference type="ARBA" id="ARBA00009865"/>
    </source>
</evidence>
<feature type="transmembrane region" description="Helical" evidence="5">
    <location>
        <begin position="1143"/>
        <end position="1162"/>
    </location>
</feature>
<evidence type="ECO:0000259" key="6">
    <source>
        <dbReference type="Pfam" id="PF17851"/>
    </source>
</evidence>
<evidence type="ECO:0000313" key="7">
    <source>
        <dbReference type="EMBL" id="RAR13838.1"/>
    </source>
</evidence>
<dbReference type="Gene3D" id="2.60.120.200">
    <property type="match status" value="1"/>
</dbReference>
<dbReference type="Gene3D" id="2.115.10.20">
    <property type="entry name" value="Glycosyl hydrolase domain, family 43"/>
    <property type="match status" value="1"/>
</dbReference>
<keyword evidence="3" id="KW-0326">Glycosidase</keyword>
<dbReference type="AlphaFoldDB" id="A0A364N920"/>
<dbReference type="InterPro" id="IPR013320">
    <property type="entry name" value="ConA-like_dom_sf"/>
</dbReference>
<organism evidence="7 8">
    <name type="scientific">Stemphylium lycopersici</name>
    <name type="common">Tomato gray leaf spot disease fungus</name>
    <name type="synonym">Thyrospora lycopersici</name>
    <dbReference type="NCBI Taxonomy" id="183478"/>
    <lineage>
        <taxon>Eukaryota</taxon>
        <taxon>Fungi</taxon>
        <taxon>Dikarya</taxon>
        <taxon>Ascomycota</taxon>
        <taxon>Pezizomycotina</taxon>
        <taxon>Dothideomycetes</taxon>
        <taxon>Pleosporomycetidae</taxon>
        <taxon>Pleosporales</taxon>
        <taxon>Pleosporineae</taxon>
        <taxon>Pleosporaceae</taxon>
        <taxon>Stemphylium</taxon>
    </lineage>
</organism>
<feature type="region of interest" description="Disordered" evidence="4">
    <location>
        <begin position="617"/>
        <end position="643"/>
    </location>
</feature>
<evidence type="ECO:0000256" key="4">
    <source>
        <dbReference type="SAM" id="MobiDB-lite"/>
    </source>
</evidence>
<name>A0A364N920_STELY</name>
<dbReference type="GO" id="GO:0004553">
    <property type="term" value="F:hydrolase activity, hydrolyzing O-glycosyl compounds"/>
    <property type="evidence" value="ECO:0007669"/>
    <property type="project" value="InterPro"/>
</dbReference>
<feature type="transmembrane region" description="Helical" evidence="5">
    <location>
        <begin position="1174"/>
        <end position="1192"/>
    </location>
</feature>
<feature type="transmembrane region" description="Helical" evidence="5">
    <location>
        <begin position="945"/>
        <end position="967"/>
    </location>
</feature>
<feature type="transmembrane region" description="Helical" evidence="5">
    <location>
        <begin position="1110"/>
        <end position="1131"/>
    </location>
</feature>
<keyword evidence="8" id="KW-1185">Reference proteome</keyword>
<feature type="transmembrane region" description="Helical" evidence="5">
    <location>
        <begin position="904"/>
        <end position="924"/>
    </location>
</feature>
<dbReference type="Pfam" id="PF06772">
    <property type="entry name" value="LtrA"/>
    <property type="match status" value="1"/>
</dbReference>
<keyword evidence="5" id="KW-0812">Transmembrane</keyword>
<comment type="similarity">
    <text evidence="1">Belongs to the glycosyl hydrolase 43 family.</text>
</comment>
<dbReference type="SUPFAM" id="SSF49899">
    <property type="entry name" value="Concanavalin A-like lectins/glucanases"/>
    <property type="match status" value="1"/>
</dbReference>
<dbReference type="PANTHER" id="PTHR42101:SF1">
    <property type="entry name" value="LOW TEMPERATURE REQUIREMENT A"/>
    <property type="match status" value="1"/>
</dbReference>
<feature type="transmembrane region" description="Helical" evidence="5">
    <location>
        <begin position="733"/>
        <end position="749"/>
    </location>
</feature>
<evidence type="ECO:0000256" key="2">
    <source>
        <dbReference type="ARBA" id="ARBA00022801"/>
    </source>
</evidence>
<reference evidence="8" key="1">
    <citation type="submission" date="2018-05" db="EMBL/GenBank/DDBJ databases">
        <title>Draft genome sequence of Stemphylium lycopersici strain CIDEFI 213.</title>
        <authorList>
            <person name="Medina R."/>
            <person name="Franco M.E.E."/>
            <person name="Lucentini C.G."/>
            <person name="Saparrat M.C.N."/>
            <person name="Balatti P.A."/>
        </authorList>
    </citation>
    <scope>NUCLEOTIDE SEQUENCE [LARGE SCALE GENOMIC DNA]</scope>
    <source>
        <strain evidence="8">CIDEFI 213</strain>
    </source>
</reference>
<feature type="transmembrane region" description="Helical" evidence="5">
    <location>
        <begin position="761"/>
        <end position="786"/>
    </location>
</feature>
<dbReference type="Pfam" id="PF04616">
    <property type="entry name" value="Glyco_hydro_43"/>
    <property type="match status" value="1"/>
</dbReference>
<dbReference type="CDD" id="cd09001">
    <property type="entry name" value="GH43_FsAxh1-like"/>
    <property type="match status" value="1"/>
</dbReference>
<comment type="caution">
    <text evidence="7">The sequence shown here is derived from an EMBL/GenBank/DDBJ whole genome shotgun (WGS) entry which is preliminary data.</text>
</comment>
<keyword evidence="2 7" id="KW-0378">Hydrolase</keyword>
<keyword evidence="5" id="KW-1133">Transmembrane helix</keyword>
<dbReference type="PANTHER" id="PTHR42101">
    <property type="entry name" value="CHROMOSOME 16, WHOLE GENOME SHOTGUN SEQUENCE"/>
    <property type="match status" value="1"/>
</dbReference>
<feature type="transmembrane region" description="Helical" evidence="5">
    <location>
        <begin position="838"/>
        <end position="860"/>
    </location>
</feature>
<evidence type="ECO:0000256" key="3">
    <source>
        <dbReference type="ARBA" id="ARBA00023295"/>
    </source>
</evidence>
<gene>
    <name evidence="7" type="ORF">DDE83_002726</name>
</gene>
<keyword evidence="5" id="KW-0472">Membrane</keyword>
<dbReference type="Pfam" id="PF17851">
    <property type="entry name" value="GH43_C2"/>
    <property type="match status" value="1"/>
</dbReference>
<proteinExistence type="inferred from homology"/>
<evidence type="ECO:0000256" key="5">
    <source>
        <dbReference type="SAM" id="Phobius"/>
    </source>
</evidence>
<dbReference type="STRING" id="183478.A0A364N920"/>